<reference evidence="12" key="1">
    <citation type="submission" date="2021-03" db="EMBL/GenBank/DDBJ databases">
        <title>Acanthopleuribacteraceae sp. M133.</title>
        <authorList>
            <person name="Wang G."/>
        </authorList>
    </citation>
    <scope>NUCLEOTIDE SEQUENCE</scope>
    <source>
        <strain evidence="12">M133</strain>
    </source>
</reference>
<keyword evidence="5 7" id="KW-0251">Elongation factor</keyword>
<dbReference type="Proteomes" id="UP000663929">
    <property type="component" value="Chromosome"/>
</dbReference>
<comment type="pathway">
    <text evidence="2 7">Protein biosynthesis; polypeptide chain elongation.</text>
</comment>
<dbReference type="InterPro" id="IPR013185">
    <property type="entry name" value="Transl_elong_KOW-like"/>
</dbReference>
<evidence type="ECO:0000256" key="5">
    <source>
        <dbReference type="ARBA" id="ARBA00022768"/>
    </source>
</evidence>
<dbReference type="Pfam" id="PF08207">
    <property type="entry name" value="EFP_N"/>
    <property type="match status" value="1"/>
</dbReference>
<dbReference type="InterPro" id="IPR020599">
    <property type="entry name" value="Transl_elong_fac_P/YeiP"/>
</dbReference>
<evidence type="ECO:0000313" key="13">
    <source>
        <dbReference type="Proteomes" id="UP000663929"/>
    </source>
</evidence>
<evidence type="ECO:0000259" key="10">
    <source>
        <dbReference type="SMART" id="SM00841"/>
    </source>
</evidence>
<dbReference type="FunFam" id="2.40.50.140:FF:000004">
    <property type="entry name" value="Elongation factor P"/>
    <property type="match status" value="1"/>
</dbReference>
<dbReference type="FunFam" id="2.30.30.30:FF:000003">
    <property type="entry name" value="Elongation factor P"/>
    <property type="match status" value="1"/>
</dbReference>
<name>A0A8A4TRB4_SULCO</name>
<proteinExistence type="inferred from homology"/>
<dbReference type="Gene3D" id="2.30.30.30">
    <property type="match status" value="1"/>
</dbReference>
<gene>
    <name evidence="7 12" type="primary">efp</name>
    <name evidence="12" type="ORF">J3U87_04110</name>
</gene>
<keyword evidence="13" id="KW-1185">Reference proteome</keyword>
<comment type="function">
    <text evidence="7">Involved in peptide bond synthesis. Stimulates efficient translation and peptide-bond synthesis on native or reconstituted 70S ribosomes in vitro. Probably functions indirectly by altering the affinity of the ribosome for aminoacyl-tRNA, thus increasing their reactivity as acceptors for peptidyl transferase.</text>
</comment>
<dbReference type="InterPro" id="IPR012340">
    <property type="entry name" value="NA-bd_OB-fold"/>
</dbReference>
<dbReference type="NCBIfam" id="TIGR00038">
    <property type="entry name" value="efp"/>
    <property type="match status" value="1"/>
</dbReference>
<organism evidence="12 13">
    <name type="scientific">Sulfidibacter corallicola</name>
    <dbReference type="NCBI Taxonomy" id="2818388"/>
    <lineage>
        <taxon>Bacteria</taxon>
        <taxon>Pseudomonadati</taxon>
        <taxon>Acidobacteriota</taxon>
        <taxon>Holophagae</taxon>
        <taxon>Acanthopleuribacterales</taxon>
        <taxon>Acanthopleuribacteraceae</taxon>
        <taxon>Sulfidibacter</taxon>
    </lineage>
</organism>
<dbReference type="SUPFAM" id="SSF50104">
    <property type="entry name" value="Translation proteins SH3-like domain"/>
    <property type="match status" value="1"/>
</dbReference>
<dbReference type="InterPro" id="IPR015365">
    <property type="entry name" value="Elong-fact-P_C"/>
</dbReference>
<dbReference type="KEGG" id="scor:J3U87_04110"/>
<comment type="similarity">
    <text evidence="3 7 9">Belongs to the elongation factor P family.</text>
</comment>
<dbReference type="InterPro" id="IPR014722">
    <property type="entry name" value="Rib_uL2_dom2"/>
</dbReference>
<evidence type="ECO:0000256" key="1">
    <source>
        <dbReference type="ARBA" id="ARBA00004496"/>
    </source>
</evidence>
<dbReference type="PIRSF" id="PIRSF005901">
    <property type="entry name" value="EF-P"/>
    <property type="match status" value="1"/>
</dbReference>
<dbReference type="GO" id="GO:0005829">
    <property type="term" value="C:cytosol"/>
    <property type="evidence" value="ECO:0007669"/>
    <property type="project" value="UniProtKB-ARBA"/>
</dbReference>
<dbReference type="UniPathway" id="UPA00345"/>
<evidence type="ECO:0000259" key="11">
    <source>
        <dbReference type="SMART" id="SM01185"/>
    </source>
</evidence>
<protein>
    <recommendedName>
        <fullName evidence="7 8">Elongation factor P</fullName>
        <shortName evidence="7">EF-P</shortName>
    </recommendedName>
</protein>
<dbReference type="Pfam" id="PF01132">
    <property type="entry name" value="EFP"/>
    <property type="match status" value="1"/>
</dbReference>
<evidence type="ECO:0000256" key="8">
    <source>
        <dbReference type="NCBIfam" id="TIGR00038"/>
    </source>
</evidence>
<dbReference type="PANTHER" id="PTHR30053:SF14">
    <property type="entry name" value="TRANSLATION ELONGATION FACTOR KOW-LIKE DOMAIN-CONTAINING PROTEIN"/>
    <property type="match status" value="1"/>
</dbReference>
<keyword evidence="4 7" id="KW-0963">Cytoplasm</keyword>
<dbReference type="InterPro" id="IPR008991">
    <property type="entry name" value="Translation_prot_SH3-like_sf"/>
</dbReference>
<dbReference type="FunFam" id="2.40.50.140:FF:000009">
    <property type="entry name" value="Elongation factor P"/>
    <property type="match status" value="1"/>
</dbReference>
<dbReference type="RefSeq" id="WP_237381759.1">
    <property type="nucleotide sequence ID" value="NZ_CP071793.1"/>
</dbReference>
<dbReference type="SUPFAM" id="SSF50249">
    <property type="entry name" value="Nucleic acid-binding proteins"/>
    <property type="match status" value="2"/>
</dbReference>
<accession>A0A8A4TRB4</accession>
<dbReference type="SMART" id="SM00841">
    <property type="entry name" value="Elong-fact-P_C"/>
    <property type="match status" value="1"/>
</dbReference>
<evidence type="ECO:0000256" key="6">
    <source>
        <dbReference type="ARBA" id="ARBA00022917"/>
    </source>
</evidence>
<dbReference type="CDD" id="cd04470">
    <property type="entry name" value="S1_EF-P_repeat_1"/>
    <property type="match status" value="1"/>
</dbReference>
<dbReference type="GO" id="GO:0043043">
    <property type="term" value="P:peptide biosynthetic process"/>
    <property type="evidence" value="ECO:0007669"/>
    <property type="project" value="InterPro"/>
</dbReference>
<evidence type="ECO:0000256" key="4">
    <source>
        <dbReference type="ARBA" id="ARBA00022490"/>
    </source>
</evidence>
<feature type="domain" description="Elongation factor P C-terminal" evidence="10">
    <location>
        <begin position="131"/>
        <end position="187"/>
    </location>
</feature>
<evidence type="ECO:0000256" key="7">
    <source>
        <dbReference type="HAMAP-Rule" id="MF_00141"/>
    </source>
</evidence>
<evidence type="ECO:0000313" key="12">
    <source>
        <dbReference type="EMBL" id="QTD51632.1"/>
    </source>
</evidence>
<keyword evidence="6 7" id="KW-0648">Protein biosynthesis</keyword>
<evidence type="ECO:0000256" key="2">
    <source>
        <dbReference type="ARBA" id="ARBA00004815"/>
    </source>
</evidence>
<dbReference type="NCBIfam" id="NF001810">
    <property type="entry name" value="PRK00529.1"/>
    <property type="match status" value="1"/>
</dbReference>
<feature type="domain" description="Translation elongation factor P/YeiP central" evidence="11">
    <location>
        <begin position="69"/>
        <end position="123"/>
    </location>
</feature>
<dbReference type="PANTHER" id="PTHR30053">
    <property type="entry name" value="ELONGATION FACTOR P"/>
    <property type="match status" value="1"/>
</dbReference>
<dbReference type="InterPro" id="IPR011768">
    <property type="entry name" value="Transl_elongation_fac_P"/>
</dbReference>
<sequence>MITTNDFKKGMRYEHENAPWQIMEHTVHNPSARGAATLVKVKARNLVTGQVLQKSFKSGDTFEEPDLAKLKVQFLYEEGTDLVFMDQETYEQYDVPKEKLGNSVDWMTDGFELDLLQYNGEIINIELPSSVIGVISSVEPGAKGDTASGKVFSKALLENGIQVMVPTFIKEGNKVKIDPSTNEYLGREN</sequence>
<dbReference type="EMBL" id="CP071793">
    <property type="protein sequence ID" value="QTD51632.1"/>
    <property type="molecule type" value="Genomic_DNA"/>
</dbReference>
<dbReference type="HAMAP" id="MF_00141">
    <property type="entry name" value="EF_P"/>
    <property type="match status" value="1"/>
</dbReference>
<dbReference type="GO" id="GO:0003746">
    <property type="term" value="F:translation elongation factor activity"/>
    <property type="evidence" value="ECO:0007669"/>
    <property type="project" value="UniProtKB-UniRule"/>
</dbReference>
<comment type="subcellular location">
    <subcellularLocation>
        <location evidence="1 7">Cytoplasm</location>
    </subcellularLocation>
</comment>
<evidence type="ECO:0000256" key="9">
    <source>
        <dbReference type="RuleBase" id="RU004389"/>
    </source>
</evidence>
<evidence type="ECO:0000256" key="3">
    <source>
        <dbReference type="ARBA" id="ARBA00009479"/>
    </source>
</evidence>
<dbReference type="Gene3D" id="2.40.50.140">
    <property type="entry name" value="Nucleic acid-binding proteins"/>
    <property type="match status" value="2"/>
</dbReference>
<dbReference type="SMART" id="SM01185">
    <property type="entry name" value="EFP"/>
    <property type="match status" value="1"/>
</dbReference>
<dbReference type="AlphaFoldDB" id="A0A8A4TRB4"/>
<dbReference type="InterPro" id="IPR001059">
    <property type="entry name" value="Transl_elong_P/YeiP_cen"/>
</dbReference>
<dbReference type="Pfam" id="PF09285">
    <property type="entry name" value="Elong-fact-P_C"/>
    <property type="match status" value="1"/>
</dbReference>